<protein>
    <submittedName>
        <fullName evidence="1">Uncharacterized protein</fullName>
    </submittedName>
</protein>
<accession>A0ACC3Z5X3</accession>
<dbReference type="Proteomes" id="UP000805649">
    <property type="component" value="Unassembled WGS sequence"/>
</dbReference>
<reference evidence="1 2" key="1">
    <citation type="journal article" date="2020" name="Phytopathology">
        <title>Genome Sequence Resources of Colletotrichum truncatum, C. plurivorum, C. musicola, and C. sojae: Four Species Pathogenic to Soybean (Glycine max).</title>
        <authorList>
            <person name="Rogerio F."/>
            <person name="Boufleur T.R."/>
            <person name="Ciampi-Guillardi M."/>
            <person name="Sukno S.A."/>
            <person name="Thon M.R."/>
            <person name="Massola Junior N.S."/>
            <person name="Baroncelli R."/>
        </authorList>
    </citation>
    <scope>NUCLEOTIDE SEQUENCE [LARGE SCALE GENOMIC DNA]</scope>
    <source>
        <strain evidence="1 2">CMES1059</strain>
    </source>
</reference>
<proteinExistence type="predicted"/>
<dbReference type="EMBL" id="VUJX02000003">
    <property type="protein sequence ID" value="KAL0939503.1"/>
    <property type="molecule type" value="Genomic_DNA"/>
</dbReference>
<organism evidence="1 2">
    <name type="scientific">Colletotrichum truncatum</name>
    <name type="common">Anthracnose fungus</name>
    <name type="synonym">Colletotrichum capsici</name>
    <dbReference type="NCBI Taxonomy" id="5467"/>
    <lineage>
        <taxon>Eukaryota</taxon>
        <taxon>Fungi</taxon>
        <taxon>Dikarya</taxon>
        <taxon>Ascomycota</taxon>
        <taxon>Pezizomycotina</taxon>
        <taxon>Sordariomycetes</taxon>
        <taxon>Hypocreomycetidae</taxon>
        <taxon>Glomerellales</taxon>
        <taxon>Glomerellaceae</taxon>
        <taxon>Colletotrichum</taxon>
        <taxon>Colletotrichum truncatum species complex</taxon>
    </lineage>
</organism>
<sequence length="228" mass="25540">METSCVKHRTSCDLTCSSRPKKKSSLLFPRFFVERYAPPPVFPLPPRLVALFSLGVLMLYSSDSGIEPEMSDALDSLARLLRLGGGTSSVSSHHHIRTHLRPFERDDAQSRAERHRTQHVAALGLDRQAAVDSVLLEDLSFPPRVVDAGRVVRDHEPGQAGCCRARGGTKCCSRRAARYLSYVMFPPGYEGVVVHLSAFEVVCLGVKRHVIKKQEFRKQDLENNRSRM</sequence>
<name>A0ACC3Z5X3_COLTU</name>
<gene>
    <name evidence="1" type="ORF">CTRU02_206113</name>
</gene>
<comment type="caution">
    <text evidence="1">The sequence shown here is derived from an EMBL/GenBank/DDBJ whole genome shotgun (WGS) entry which is preliminary data.</text>
</comment>
<evidence type="ECO:0000313" key="1">
    <source>
        <dbReference type="EMBL" id="KAL0939503.1"/>
    </source>
</evidence>
<evidence type="ECO:0000313" key="2">
    <source>
        <dbReference type="Proteomes" id="UP000805649"/>
    </source>
</evidence>
<keyword evidence="2" id="KW-1185">Reference proteome</keyword>